<feature type="binding site" evidence="21">
    <location>
        <position position="1099"/>
    </location>
    <ligand>
        <name>ATP</name>
        <dbReference type="ChEBI" id="CHEBI:30616"/>
    </ligand>
</feature>
<proteinExistence type="evidence at transcript level"/>
<evidence type="ECO:0000256" key="14">
    <source>
        <dbReference type="ARBA" id="ARBA00023136"/>
    </source>
</evidence>
<dbReference type="GO" id="GO:0004714">
    <property type="term" value="F:transmembrane receptor protein tyrosine kinase activity"/>
    <property type="evidence" value="ECO:0007669"/>
    <property type="project" value="UniProtKB-EC"/>
</dbReference>
<dbReference type="GO" id="GO:0005524">
    <property type="term" value="F:ATP binding"/>
    <property type="evidence" value="ECO:0007669"/>
    <property type="project" value="UniProtKB-UniRule"/>
</dbReference>
<dbReference type="Pfam" id="PF07714">
    <property type="entry name" value="PK_Tyr_Ser-Thr"/>
    <property type="match status" value="1"/>
</dbReference>
<evidence type="ECO:0000256" key="13">
    <source>
        <dbReference type="ARBA" id="ARBA00022989"/>
    </source>
</evidence>
<feature type="compositionally biased region" description="Basic and acidic residues" evidence="23">
    <location>
        <begin position="778"/>
        <end position="789"/>
    </location>
</feature>
<evidence type="ECO:0000256" key="10">
    <source>
        <dbReference type="ARBA" id="ARBA00022741"/>
    </source>
</evidence>
<dbReference type="InterPro" id="IPR017896">
    <property type="entry name" value="4Fe4S_Fe-S-bd"/>
</dbReference>
<keyword evidence="3 22" id="KW-0597">Phosphoprotein</keyword>
<evidence type="ECO:0000256" key="16">
    <source>
        <dbReference type="ARBA" id="ARBA00023157"/>
    </source>
</evidence>
<dbReference type="GO" id="GO:0005886">
    <property type="term" value="C:plasma membrane"/>
    <property type="evidence" value="ECO:0007669"/>
    <property type="project" value="TreeGrafter"/>
</dbReference>
<dbReference type="GO" id="GO:0007169">
    <property type="term" value="P:cell surface receptor protein tyrosine kinase signaling pathway"/>
    <property type="evidence" value="ECO:0007669"/>
    <property type="project" value="InterPro"/>
</dbReference>
<dbReference type="InterPro" id="IPR006211">
    <property type="entry name" value="Furin-like_Cys-rich_dom"/>
</dbReference>
<keyword evidence="9" id="KW-0677">Repeat</keyword>
<comment type="subcellular location">
    <subcellularLocation>
        <location evidence="2">Membrane</location>
        <topology evidence="2">Single-pass type I membrane protein</topology>
    </subcellularLocation>
</comment>
<evidence type="ECO:0000256" key="18">
    <source>
        <dbReference type="ARBA" id="ARBA00023180"/>
    </source>
</evidence>
<dbReference type="GO" id="GO:0043235">
    <property type="term" value="C:receptor complex"/>
    <property type="evidence" value="ECO:0007669"/>
    <property type="project" value="TreeGrafter"/>
</dbReference>
<evidence type="ECO:0000256" key="7">
    <source>
        <dbReference type="ARBA" id="ARBA00022723"/>
    </source>
</evidence>
<keyword evidence="17 22" id="KW-0675">Receptor</keyword>
<keyword evidence="4" id="KW-0808">Transferase</keyword>
<keyword evidence="13 24" id="KW-1133">Transmembrane helix</keyword>
<evidence type="ECO:0000256" key="11">
    <source>
        <dbReference type="ARBA" id="ARBA00022777"/>
    </source>
</evidence>
<dbReference type="InterPro" id="IPR006212">
    <property type="entry name" value="Furin_repeat"/>
</dbReference>
<evidence type="ECO:0000256" key="25">
    <source>
        <dbReference type="SAM" id="SignalP"/>
    </source>
</evidence>
<dbReference type="InterPro" id="IPR036941">
    <property type="entry name" value="Rcpt_L-dom_sf"/>
</dbReference>
<feature type="compositionally biased region" description="Polar residues" evidence="23">
    <location>
        <begin position="758"/>
        <end position="770"/>
    </location>
</feature>
<dbReference type="PROSITE" id="PS00239">
    <property type="entry name" value="RECEPTOR_TYR_KIN_II"/>
    <property type="match status" value="1"/>
</dbReference>
<evidence type="ECO:0000256" key="15">
    <source>
        <dbReference type="ARBA" id="ARBA00023137"/>
    </source>
</evidence>
<dbReference type="SUPFAM" id="SSF56112">
    <property type="entry name" value="Protein kinase-like (PK-like)"/>
    <property type="match status" value="1"/>
</dbReference>
<dbReference type="GO" id="GO:0046872">
    <property type="term" value="F:metal ion binding"/>
    <property type="evidence" value="ECO:0007669"/>
    <property type="project" value="UniProtKB-KW"/>
</dbReference>
<dbReference type="SUPFAM" id="SSF57184">
    <property type="entry name" value="Growth factor receptor domain"/>
    <property type="match status" value="1"/>
</dbReference>
<dbReference type="InterPro" id="IPR002011">
    <property type="entry name" value="Tyr_kinase_rcpt_2_CS"/>
</dbReference>
<dbReference type="SMART" id="SM00060">
    <property type="entry name" value="FN3"/>
    <property type="match status" value="3"/>
</dbReference>
<dbReference type="PROSITE" id="PS00107">
    <property type="entry name" value="PROTEIN_KINASE_ATP"/>
    <property type="match status" value="1"/>
</dbReference>
<evidence type="ECO:0000256" key="21">
    <source>
        <dbReference type="PROSITE-ProRule" id="PRU10141"/>
    </source>
</evidence>
<protein>
    <recommendedName>
        <fullName evidence="22">Tyrosine-protein kinase receptor</fullName>
        <ecNumber evidence="22">2.7.10.1</ecNumber>
    </recommendedName>
</protein>
<feature type="chain" id="PRO_5004366942" description="Tyrosine-protein kinase receptor" evidence="25">
    <location>
        <begin position="21"/>
        <end position="1538"/>
    </location>
</feature>
<dbReference type="FunFam" id="2.60.40.10:FF:000087">
    <property type="entry name" value="Tyrosine-protein kinase receptor"/>
    <property type="match status" value="1"/>
</dbReference>
<dbReference type="InterPro" id="IPR017441">
    <property type="entry name" value="Protein_kinase_ATP_BS"/>
</dbReference>
<evidence type="ECO:0000313" key="29">
    <source>
        <dbReference type="EMBL" id="AGA94627.1"/>
    </source>
</evidence>
<dbReference type="SMART" id="SM00261">
    <property type="entry name" value="FU"/>
    <property type="match status" value="1"/>
</dbReference>
<evidence type="ECO:0000256" key="24">
    <source>
        <dbReference type="SAM" id="Phobius"/>
    </source>
</evidence>
<dbReference type="PRINTS" id="PR00109">
    <property type="entry name" value="TYRKINASE"/>
</dbReference>
<evidence type="ECO:0000256" key="5">
    <source>
        <dbReference type="ARBA" id="ARBA00022685"/>
    </source>
</evidence>
<organism evidence="29">
    <name type="scientific">Pinctada fucata</name>
    <name type="common">Akoya pearl oyster</name>
    <name type="synonym">Pinctada imbricata fucata</name>
    <dbReference type="NCBI Taxonomy" id="50426"/>
    <lineage>
        <taxon>Eukaryota</taxon>
        <taxon>Metazoa</taxon>
        <taxon>Spiralia</taxon>
        <taxon>Lophotrochozoa</taxon>
        <taxon>Mollusca</taxon>
        <taxon>Bivalvia</taxon>
        <taxon>Autobranchia</taxon>
        <taxon>Pteriomorphia</taxon>
        <taxon>Pterioida</taxon>
        <taxon>Pterioidea</taxon>
        <taxon>Pteriidae</taxon>
        <taxon>Pinctada</taxon>
    </lineage>
</organism>
<feature type="domain" description="Fibronectin type-III" evidence="27">
    <location>
        <begin position="617"/>
        <end position="713"/>
    </location>
</feature>
<dbReference type="FunFam" id="1.10.510.10:FF:000528">
    <property type="entry name" value="Tyrosine-protein kinase receptor"/>
    <property type="match status" value="1"/>
</dbReference>
<feature type="domain" description="Fibronectin type-III" evidence="27">
    <location>
        <begin position="498"/>
        <end position="613"/>
    </location>
</feature>
<dbReference type="PANTHER" id="PTHR24416:SF525">
    <property type="entry name" value="INSULIN-LIKE RECEPTOR"/>
    <property type="match status" value="1"/>
</dbReference>
<evidence type="ECO:0000256" key="1">
    <source>
        <dbReference type="ARBA" id="ARBA00001936"/>
    </source>
</evidence>
<evidence type="ECO:0000259" key="28">
    <source>
        <dbReference type="PROSITE" id="PS51379"/>
    </source>
</evidence>
<evidence type="ECO:0000256" key="9">
    <source>
        <dbReference type="ARBA" id="ARBA00022737"/>
    </source>
</evidence>
<dbReference type="InterPro" id="IPR011009">
    <property type="entry name" value="Kinase-like_dom_sf"/>
</dbReference>
<evidence type="ECO:0000256" key="8">
    <source>
        <dbReference type="ARBA" id="ARBA00022729"/>
    </source>
</evidence>
<evidence type="ECO:0000256" key="17">
    <source>
        <dbReference type="ARBA" id="ARBA00023170"/>
    </source>
</evidence>
<dbReference type="Gene3D" id="3.80.20.20">
    <property type="entry name" value="Receptor L-domain"/>
    <property type="match status" value="2"/>
</dbReference>
<evidence type="ECO:0000259" key="26">
    <source>
        <dbReference type="PROSITE" id="PS50011"/>
    </source>
</evidence>
<evidence type="ECO:0000256" key="20">
    <source>
        <dbReference type="ARBA" id="ARBA00051243"/>
    </source>
</evidence>
<keyword evidence="7" id="KW-0479">Metal-binding</keyword>
<accession>R4IS90</accession>
<keyword evidence="19" id="KW-0464">Manganese</keyword>
<evidence type="ECO:0000259" key="27">
    <source>
        <dbReference type="PROSITE" id="PS50853"/>
    </source>
</evidence>
<keyword evidence="10 21" id="KW-0547">Nucleotide-binding</keyword>
<dbReference type="CDD" id="cd00063">
    <property type="entry name" value="FN3"/>
    <property type="match status" value="3"/>
</dbReference>
<dbReference type="EMBL" id="JX121113">
    <property type="protein sequence ID" value="AGA94627.1"/>
    <property type="molecule type" value="mRNA"/>
</dbReference>
<feature type="domain" description="Fibronectin type-III" evidence="27">
    <location>
        <begin position="892"/>
        <end position="992"/>
    </location>
</feature>
<evidence type="ECO:0000256" key="2">
    <source>
        <dbReference type="ARBA" id="ARBA00004479"/>
    </source>
</evidence>
<reference evidence="29" key="1">
    <citation type="journal article" date="2013" name="Aquaculture">
        <title>Molecular identification of insulin-related peptide receptor and its potential role in regulating development in Pinctada fucata.</title>
        <authorList>
            <person name="Shi Y."/>
            <person name="Guan Y."/>
            <person name="He M."/>
        </authorList>
    </citation>
    <scope>NUCLEOTIDE SEQUENCE</scope>
</reference>
<keyword evidence="8 25" id="KW-0732">Signal</keyword>
<dbReference type="PROSITE" id="PS50011">
    <property type="entry name" value="PROTEIN_KINASE_DOM"/>
    <property type="match status" value="1"/>
</dbReference>
<evidence type="ECO:0000256" key="19">
    <source>
        <dbReference type="ARBA" id="ARBA00023211"/>
    </source>
</evidence>
<dbReference type="Pfam" id="PF00757">
    <property type="entry name" value="Furin-like"/>
    <property type="match status" value="1"/>
</dbReference>
<feature type="domain" description="4Fe-4S ferredoxin-type" evidence="28">
    <location>
        <begin position="323"/>
        <end position="353"/>
    </location>
</feature>
<dbReference type="SMART" id="SM00219">
    <property type="entry name" value="TyrKc"/>
    <property type="match status" value="1"/>
</dbReference>
<dbReference type="InterPro" id="IPR036116">
    <property type="entry name" value="FN3_sf"/>
</dbReference>
<keyword evidence="6 22" id="KW-0812">Transmembrane</keyword>
<keyword evidence="16" id="KW-1015">Disulfide bond</keyword>
<dbReference type="PROSITE" id="PS00109">
    <property type="entry name" value="PROTEIN_KINASE_TYR"/>
    <property type="match status" value="1"/>
</dbReference>
<evidence type="ECO:0000256" key="6">
    <source>
        <dbReference type="ARBA" id="ARBA00022692"/>
    </source>
</evidence>
<dbReference type="InterPro" id="IPR013783">
    <property type="entry name" value="Ig-like_fold"/>
</dbReference>
<keyword evidence="11" id="KW-0418">Kinase</keyword>
<dbReference type="CDD" id="cd05032">
    <property type="entry name" value="PTKc_InsR_like"/>
    <property type="match status" value="1"/>
</dbReference>
<dbReference type="CDD" id="cd00064">
    <property type="entry name" value="FU"/>
    <property type="match status" value="1"/>
</dbReference>
<dbReference type="PROSITE" id="PS51379">
    <property type="entry name" value="4FE4S_FER_2"/>
    <property type="match status" value="1"/>
</dbReference>
<dbReference type="SUPFAM" id="SSF49265">
    <property type="entry name" value="Fibronectin type III"/>
    <property type="match status" value="3"/>
</dbReference>
<gene>
    <name evidence="29" type="primary">irr</name>
</gene>
<keyword evidence="12 21" id="KW-0067">ATP-binding</keyword>
<dbReference type="Gene3D" id="2.10.220.10">
    <property type="entry name" value="Hormone Receptor, Insulin-like Growth Factor Receptor 1, Chain A, domain 2"/>
    <property type="match status" value="1"/>
</dbReference>
<keyword evidence="18" id="KW-0325">Glycoprotein</keyword>
<dbReference type="InterPro" id="IPR020635">
    <property type="entry name" value="Tyr_kinase_cat_dom"/>
</dbReference>
<comment type="cofactor">
    <cofactor evidence="1">
        <name>Mn(2+)</name>
        <dbReference type="ChEBI" id="CHEBI:29035"/>
    </cofactor>
</comment>
<keyword evidence="5" id="KW-0165">Cleavage on pair of basic residues</keyword>
<evidence type="ECO:0000256" key="3">
    <source>
        <dbReference type="ARBA" id="ARBA00022553"/>
    </source>
</evidence>
<sequence>MTSLWLWIITIAAGIAIVSGRYASYGVNVKRYPSPDGKGLICGDIDIRNDVKYFSQLENCTVIEGHLQILLIEGATQEQYQQLEFPDLVEITDYFLLFRVYGLKTLSHIFPNLSVIRGQRLFFDFALVAYEMMDLEELGLWGLTSIERGAVRLEKNPLLCYIDTVDWTKIAVGIKESSDHFFKESKDVRECVNMCPRNCTETTLDNRKARRCWTLKHCQRILTCGNNINCASGMCDNGICCDHNCLGGCRGRTKRDCVACKGVINVFNNQTVCAKQCLPGTYEYRKRRCLREEECIQTNNKLVKANHTSDPGVCAQNCPSGYMESQTDNTTCVKCADRCPRGCPSKRVDNVKSAQELKGCTVIEGHLEIRIKKGSNIGQELEENLGEIEEVKGHLWIHSSDALLSLNFFKRLRKIHGQALANQKFALLVNDNVNLQELFTEDVTNNLIISNGSIVFHYNRKLCLHKIMEFVDKVQMQNKSLNDISKTTNGDHMPCKVSTLNLKVVRVSARIAFLRWQNFKVADPRHLFGYIINYKEAPFKNVSIYDGRDACSEDIWSTKDVLNKSDREEEFVSNLIVSLKPWTQYAVYIQTYTTSSAEYGAMSKVVYFRTAPAYPTVPVNLKVDPKMNGSLYVTWNPPTNPHGNVTHYIVYWRPRPLVAEKLYERNYCGEPLFSKEETDKRQKDDKKTVEKENTRPNTTGLSEHCACPKTKEQITEEENERLLQIEFENYLHNFVYIKRDTDKSGLNSKKAKILFKSKASNSSNTDNAGQPRTRKRRDNPPAERYKREAQTQYNTSKSGDVIVEKDNNAMNITGDNDTDRNSTADKEGPYYTVIVENRRNILITNLGHFKDYNIEVIACQERDPRDPQKEKLCSSRAITMARTLPDKSADNIDSNSVVVMELKNRSGEVLVSWDAPSNPNGLIVAYTIKYNKVMKNVQPISYCSPHNAHSVRQSYKLVKLEPGNYSVQIRSISLARKANFTTNKYFTVTDKSEAPVLWAKETIIAVTVSAVFLLILMAVIAVWFVARSRFSKVPDYADHISANPDYMHHGEVYQPDEWEVDRDKIKLIRELGQGSFGMVYEGLSIDLDGDGKEVKVAVKTVNEHASFSERMNFLKEASTMKAFKCNHVVRLLGVVSEGQPAYVIMELMENGDLKNFLRMHRPDEEDMESTFAGYQASKIPRQPLSLKQIIKMAGEIADGMAYLADKKYVHRDLAARNCMVAGDLTVKIGDFGMTRDIYETDYYRKGGKALLPVRWMAPESLKDGIFTSLSDVWSYGVVLWEMATLAAQPYQGLSNEEVLKYVSAGKKMDKPEGCPDRLFSLMYQCWNYRPKQRPTFKEIIEMLVPQLDPSFKERSYFFSDENKDNADVNEDFEDEDEEEYPDESNVPFISNSEVCGAASGGGSPDTLNFMEDNDVGDEFRSFNPPHPLYVRDDKPSSARHCHNDPRRNHYVNDQWEAFQMDKSKFAAEPCDCVVLEETNTDPNHRYSSNCNSAIGSVIGSSDGSKESSKSSNSSYAQMNGIHLANGHVPLHHMRSTKC</sequence>
<dbReference type="PANTHER" id="PTHR24416">
    <property type="entry name" value="TYROSINE-PROTEIN KINASE RECEPTOR"/>
    <property type="match status" value="1"/>
</dbReference>
<name>R4IS90_PINFU</name>
<feature type="domain" description="Protein kinase" evidence="26">
    <location>
        <begin position="1065"/>
        <end position="1351"/>
    </location>
</feature>
<dbReference type="SMR" id="R4IS90"/>
<dbReference type="Pfam" id="PF01030">
    <property type="entry name" value="Recep_L_domain"/>
    <property type="match status" value="2"/>
</dbReference>
<dbReference type="InterPro" id="IPR009030">
    <property type="entry name" value="Growth_fac_rcpt_cys_sf"/>
</dbReference>
<dbReference type="InterPro" id="IPR003961">
    <property type="entry name" value="FN3_dom"/>
</dbReference>
<dbReference type="InterPro" id="IPR050122">
    <property type="entry name" value="RTK"/>
</dbReference>
<evidence type="ECO:0000256" key="12">
    <source>
        <dbReference type="ARBA" id="ARBA00022840"/>
    </source>
</evidence>
<dbReference type="InterPro" id="IPR001245">
    <property type="entry name" value="Ser-Thr/Tyr_kinase_cat_dom"/>
</dbReference>
<dbReference type="Gene3D" id="1.10.510.10">
    <property type="entry name" value="Transferase(Phosphotransferase) domain 1"/>
    <property type="match status" value="1"/>
</dbReference>
<keyword evidence="15" id="KW-0829">Tyrosine-protein kinase</keyword>
<feature type="signal peptide" evidence="25">
    <location>
        <begin position="1"/>
        <end position="20"/>
    </location>
</feature>
<keyword evidence="14 24" id="KW-0472">Membrane</keyword>
<dbReference type="InterPro" id="IPR000494">
    <property type="entry name" value="Rcpt_L-dom"/>
</dbReference>
<feature type="transmembrane region" description="Helical" evidence="24">
    <location>
        <begin position="1003"/>
        <end position="1026"/>
    </location>
</feature>
<evidence type="ECO:0000256" key="4">
    <source>
        <dbReference type="ARBA" id="ARBA00022679"/>
    </source>
</evidence>
<comment type="catalytic activity">
    <reaction evidence="20 22">
        <text>L-tyrosyl-[protein] + ATP = O-phospho-L-tyrosyl-[protein] + ADP + H(+)</text>
        <dbReference type="Rhea" id="RHEA:10596"/>
        <dbReference type="Rhea" id="RHEA-COMP:10136"/>
        <dbReference type="Rhea" id="RHEA-COMP:20101"/>
        <dbReference type="ChEBI" id="CHEBI:15378"/>
        <dbReference type="ChEBI" id="CHEBI:30616"/>
        <dbReference type="ChEBI" id="CHEBI:46858"/>
        <dbReference type="ChEBI" id="CHEBI:61978"/>
        <dbReference type="ChEBI" id="CHEBI:456216"/>
        <dbReference type="EC" id="2.7.10.1"/>
    </reaction>
</comment>
<evidence type="ECO:0000256" key="23">
    <source>
        <dbReference type="SAM" id="MobiDB-lite"/>
    </source>
</evidence>
<dbReference type="Gene3D" id="2.60.40.10">
    <property type="entry name" value="Immunoglobulins"/>
    <property type="match status" value="4"/>
</dbReference>
<evidence type="ECO:0000256" key="22">
    <source>
        <dbReference type="RuleBase" id="RU000312"/>
    </source>
</evidence>
<dbReference type="EC" id="2.7.10.1" evidence="22"/>
<dbReference type="FunFam" id="3.30.200.20:FF:000026">
    <property type="entry name" value="Tyrosine-protein kinase receptor"/>
    <property type="match status" value="1"/>
</dbReference>
<comment type="similarity">
    <text evidence="22">Belongs to the protein kinase superfamily. Tyr protein kinase family. Insulin receptor subfamily.</text>
</comment>
<dbReference type="PROSITE" id="PS50853">
    <property type="entry name" value="FN3"/>
    <property type="match status" value="3"/>
</dbReference>
<feature type="region of interest" description="Disordered" evidence="23">
    <location>
        <begin position="676"/>
        <end position="712"/>
    </location>
</feature>
<dbReference type="InterPro" id="IPR000719">
    <property type="entry name" value="Prot_kinase_dom"/>
</dbReference>
<dbReference type="SUPFAM" id="SSF52058">
    <property type="entry name" value="L domain-like"/>
    <property type="match status" value="2"/>
</dbReference>
<feature type="compositionally biased region" description="Basic and acidic residues" evidence="23">
    <location>
        <begin position="676"/>
        <end position="694"/>
    </location>
</feature>
<dbReference type="Gene3D" id="3.30.200.20">
    <property type="entry name" value="Phosphorylase Kinase, domain 1"/>
    <property type="match status" value="1"/>
</dbReference>
<feature type="region of interest" description="Disordered" evidence="23">
    <location>
        <begin position="757"/>
        <end position="797"/>
    </location>
</feature>
<dbReference type="InterPro" id="IPR008266">
    <property type="entry name" value="Tyr_kinase_AS"/>
</dbReference>